<dbReference type="SUPFAM" id="SSF49265">
    <property type="entry name" value="Fibronectin type III"/>
    <property type="match status" value="1"/>
</dbReference>
<dbReference type="RefSeq" id="WP_091169647.1">
    <property type="nucleotide sequence ID" value="NZ_FNCG01000008.1"/>
</dbReference>
<feature type="domain" description="Fibronectin type-III" evidence="4">
    <location>
        <begin position="382"/>
        <end position="458"/>
    </location>
</feature>
<accession>A0A1G8BAZ8</accession>
<dbReference type="GO" id="GO:0016829">
    <property type="term" value="F:lyase activity"/>
    <property type="evidence" value="ECO:0007669"/>
    <property type="project" value="UniProtKB-KW"/>
</dbReference>
<proteinExistence type="predicted"/>
<sequence length="668" mass="74224">MKTVVRYLINASALLFCFQTSTAQQFVHPGLLQGREDLARIKNGVAMRIEPIFTGYNQLKDNRQSQFDYKMQGPMEMVGRNPTVGQGVYDADANAAYQNAIMWTITADQRYAEKAKQIVDAWASKLKSITGRDAVLMAGLGPFKMVNAAEILRYTNSNWAPVKIKQAEKHFKEVIYPVIKDFALFANGNWDSAALKTMMAIAVFCNDRPMFERAIVYYQYGEGNGSLPNYIINEEGQCQESGRDQSHTQLGIAHLADCAEIAWQQGLNLYGILNDRLLRGFEYTAKYNLGENVPYLPAMDRTGKYLHAQIATEGRGKLRAVYEEVFNHYVHRANKTATFTQKAAEKVRPEPQGTPGADHIGFGTLLYSRSLQTIDPYAKVKPCTPSGLTAMPENRSIQLTWVPVRGAIFYQVKRAVNRKGKFKIISSRVINAQFKDKNVASGRKYVYTVSAVNNKGKSRDAYPAAVTAGLPAGWSVTDLDPKSKKGQARSLDSGFTVEGTGMGFTGNEEQATYIHHKLVPYQTLAVHYQPQLTSQFTGFGISFRQSAKEKGIGVNLLIYPEVLQQLEAPKWVVTCTARLHPGDSLTQAGATLNVKEPVVSFNRMTGGCWLKLVQEQNQVNSFYSADGKDWQLIGTVARNLSLTEAGIIVFSGLEAVSTTVKFDQVRLE</sequence>
<evidence type="ECO:0000313" key="5">
    <source>
        <dbReference type="EMBL" id="SDH30409.1"/>
    </source>
</evidence>
<evidence type="ECO:0000256" key="2">
    <source>
        <dbReference type="ARBA" id="ARBA00023239"/>
    </source>
</evidence>
<dbReference type="Proteomes" id="UP000199705">
    <property type="component" value="Unassembled WGS sequence"/>
</dbReference>
<keyword evidence="2 5" id="KW-0456">Lyase</keyword>
<dbReference type="InterPro" id="IPR013783">
    <property type="entry name" value="Ig-like_fold"/>
</dbReference>
<dbReference type="Gene3D" id="2.60.40.10">
    <property type="entry name" value="Immunoglobulins"/>
    <property type="match status" value="1"/>
</dbReference>
<dbReference type="GO" id="GO:0042597">
    <property type="term" value="C:periplasmic space"/>
    <property type="evidence" value="ECO:0007669"/>
    <property type="project" value="InterPro"/>
</dbReference>
<evidence type="ECO:0000256" key="3">
    <source>
        <dbReference type="SAM" id="SignalP"/>
    </source>
</evidence>
<keyword evidence="1 3" id="KW-0732">Signal</keyword>
<dbReference type="SMART" id="SM00060">
    <property type="entry name" value="FN3"/>
    <property type="match status" value="1"/>
</dbReference>
<evidence type="ECO:0000256" key="1">
    <source>
        <dbReference type="ARBA" id="ARBA00022729"/>
    </source>
</evidence>
<organism evidence="5 6">
    <name type="scientific">Mucilaginibacter gossypii</name>
    <dbReference type="NCBI Taxonomy" id="551996"/>
    <lineage>
        <taxon>Bacteria</taxon>
        <taxon>Pseudomonadati</taxon>
        <taxon>Bacteroidota</taxon>
        <taxon>Sphingobacteriia</taxon>
        <taxon>Sphingobacteriales</taxon>
        <taxon>Sphingobacteriaceae</taxon>
        <taxon>Mucilaginibacter</taxon>
    </lineage>
</organism>
<evidence type="ECO:0000259" key="4">
    <source>
        <dbReference type="SMART" id="SM00060"/>
    </source>
</evidence>
<dbReference type="Pfam" id="PF05426">
    <property type="entry name" value="Alginate_lyase"/>
    <property type="match status" value="1"/>
</dbReference>
<dbReference type="InterPro" id="IPR008397">
    <property type="entry name" value="Alginate_lyase_dom"/>
</dbReference>
<evidence type="ECO:0000313" key="6">
    <source>
        <dbReference type="Proteomes" id="UP000199705"/>
    </source>
</evidence>
<dbReference type="AlphaFoldDB" id="A0A1G8BAZ8"/>
<dbReference type="CDD" id="cd00063">
    <property type="entry name" value="FN3"/>
    <property type="match status" value="1"/>
</dbReference>
<dbReference type="SUPFAM" id="SSF48230">
    <property type="entry name" value="Chondroitin AC/alginate lyase"/>
    <property type="match status" value="1"/>
</dbReference>
<dbReference type="InterPro" id="IPR036116">
    <property type="entry name" value="FN3_sf"/>
</dbReference>
<protein>
    <submittedName>
        <fullName evidence="5">Alginate lyase</fullName>
    </submittedName>
</protein>
<dbReference type="InterPro" id="IPR008929">
    <property type="entry name" value="Chondroitin_lyas"/>
</dbReference>
<dbReference type="EMBL" id="FNCG01000008">
    <property type="protein sequence ID" value="SDH30409.1"/>
    <property type="molecule type" value="Genomic_DNA"/>
</dbReference>
<reference evidence="6" key="1">
    <citation type="submission" date="2016-10" db="EMBL/GenBank/DDBJ databases">
        <authorList>
            <person name="Varghese N."/>
            <person name="Submissions S."/>
        </authorList>
    </citation>
    <scope>NUCLEOTIDE SEQUENCE [LARGE SCALE GENOMIC DNA]</scope>
    <source>
        <strain evidence="6">Gh-67</strain>
    </source>
</reference>
<feature type="signal peptide" evidence="3">
    <location>
        <begin position="1"/>
        <end position="23"/>
    </location>
</feature>
<name>A0A1G8BAZ8_9SPHI</name>
<feature type="chain" id="PRO_5011483879" evidence="3">
    <location>
        <begin position="24"/>
        <end position="668"/>
    </location>
</feature>
<gene>
    <name evidence="5" type="ORF">SAMN05192573_108211</name>
</gene>
<dbReference type="Gene3D" id="2.60.120.200">
    <property type="match status" value="1"/>
</dbReference>
<dbReference type="STRING" id="551996.SAMN05192573_108211"/>
<dbReference type="InterPro" id="IPR003961">
    <property type="entry name" value="FN3_dom"/>
</dbReference>
<dbReference type="Gene3D" id="1.50.10.100">
    <property type="entry name" value="Chondroitin AC/alginate lyase"/>
    <property type="match status" value="1"/>
</dbReference>
<keyword evidence="6" id="KW-1185">Reference proteome</keyword>